<evidence type="ECO:0000313" key="2">
    <source>
        <dbReference type="EMBL" id="KAG8385907.1"/>
    </source>
</evidence>
<dbReference type="Proteomes" id="UP000826271">
    <property type="component" value="Unassembled WGS sequence"/>
</dbReference>
<evidence type="ECO:0000259" key="1">
    <source>
        <dbReference type="Pfam" id="PF16455"/>
    </source>
</evidence>
<dbReference type="PANTHER" id="PTHR13609">
    <property type="entry name" value="UBIQUITIN DOMAIN CONTAINING 1 PROTEIN-RELATED"/>
    <property type="match status" value="1"/>
</dbReference>
<comment type="caution">
    <text evidence="2">The sequence shown here is derived from an EMBL/GenBank/DDBJ whole genome shotgun (WGS) entry which is preliminary data.</text>
</comment>
<proteinExistence type="predicted"/>
<reference evidence="2" key="1">
    <citation type="submission" date="2019-10" db="EMBL/GenBank/DDBJ databases">
        <authorList>
            <person name="Zhang R."/>
            <person name="Pan Y."/>
            <person name="Wang J."/>
            <person name="Ma R."/>
            <person name="Yu S."/>
        </authorList>
    </citation>
    <scope>NUCLEOTIDE SEQUENCE</scope>
    <source>
        <strain evidence="2">LA-IB0</strain>
        <tissue evidence="2">Leaf</tissue>
    </source>
</reference>
<dbReference type="Pfam" id="PF16455">
    <property type="entry name" value="UBD"/>
    <property type="match status" value="1"/>
</dbReference>
<evidence type="ECO:0000313" key="3">
    <source>
        <dbReference type="Proteomes" id="UP000826271"/>
    </source>
</evidence>
<dbReference type="EMBL" id="WHWC01000003">
    <property type="protein sequence ID" value="KAG8385907.1"/>
    <property type="molecule type" value="Genomic_DNA"/>
</dbReference>
<keyword evidence="3" id="KW-1185">Reference proteome</keyword>
<feature type="domain" description="DC-UbP/UBTD2 N-terminal" evidence="1">
    <location>
        <begin position="37"/>
        <end position="75"/>
    </location>
</feature>
<dbReference type="InterPro" id="IPR039869">
    <property type="entry name" value="UBTD1/2"/>
</dbReference>
<organism evidence="2 3">
    <name type="scientific">Buddleja alternifolia</name>
    <dbReference type="NCBI Taxonomy" id="168488"/>
    <lineage>
        <taxon>Eukaryota</taxon>
        <taxon>Viridiplantae</taxon>
        <taxon>Streptophyta</taxon>
        <taxon>Embryophyta</taxon>
        <taxon>Tracheophyta</taxon>
        <taxon>Spermatophyta</taxon>
        <taxon>Magnoliopsida</taxon>
        <taxon>eudicotyledons</taxon>
        <taxon>Gunneridae</taxon>
        <taxon>Pentapetalae</taxon>
        <taxon>asterids</taxon>
        <taxon>lamiids</taxon>
        <taxon>Lamiales</taxon>
        <taxon>Scrophulariaceae</taxon>
        <taxon>Buddlejeae</taxon>
        <taxon>Buddleja</taxon>
    </lineage>
</organism>
<dbReference type="AlphaFoldDB" id="A0AAV6Y0S1"/>
<gene>
    <name evidence="2" type="ORF">BUALT_Bualt03G0093900</name>
</gene>
<name>A0AAV6Y0S1_9LAMI</name>
<protein>
    <recommendedName>
        <fullName evidence="1">DC-UbP/UBTD2 N-terminal domain-containing protein</fullName>
    </recommendedName>
</protein>
<accession>A0AAV6Y0S1</accession>
<sequence length="373" mass="42435">MSPSYKPESYLPTVEKTVYATQPIAAKPDNYSLSKETKKIRKPKPWKHSEAITRAQLMKMREEFWDTAPHYGGQKGSQRGHHSLEVPVQASKMASINTNADSSQQFIDDHQLDKVVQDFNEFREKISQSSLSDDMKLEDLIDLYINNSGESPHNTSQPIQDQFTALLEDFNMFESMLPSDQVESSSNNGFNIDTDIQESEMMIKEMSENTSQSATESFSADSQTVSMNRVTYIRHGERNYCGTGADIFGSVFGGGSEIISDSVMKYFKRGMKFCQQVSRNGNANRSSSTRKRVKRKYRGVIETDEETKLRLERTKIKNREAAAKTHADRKAHEAYTLTQLSKLRRKNGFLKKLVTFQEPPKRTISAPQEIGHL</sequence>
<dbReference type="InterPro" id="IPR032752">
    <property type="entry name" value="DC-UbP/UBTD2_N"/>
</dbReference>